<dbReference type="Proteomes" id="UP000228996">
    <property type="component" value="Unassembled WGS sequence"/>
</dbReference>
<proteinExistence type="predicted"/>
<feature type="transmembrane region" description="Helical" evidence="1">
    <location>
        <begin position="12"/>
        <end position="30"/>
    </location>
</feature>
<reference evidence="3" key="1">
    <citation type="submission" date="2017-09" db="EMBL/GenBank/DDBJ databases">
        <title>Depth-based differentiation of microbial function through sediment-hosted aquifers and enrichment of novel symbionts in the deep terrestrial subsurface.</title>
        <authorList>
            <person name="Probst A.J."/>
            <person name="Ladd B."/>
            <person name="Jarett J.K."/>
            <person name="Geller-Mcgrath D.E."/>
            <person name="Sieber C.M.K."/>
            <person name="Emerson J.B."/>
            <person name="Anantharaman K."/>
            <person name="Thomas B.C."/>
            <person name="Malmstrom R."/>
            <person name="Stieglmeier M."/>
            <person name="Klingl A."/>
            <person name="Woyke T."/>
            <person name="Ryan C.M."/>
            <person name="Banfield J.F."/>
        </authorList>
    </citation>
    <scope>NUCLEOTIDE SEQUENCE [LARGE SCALE GENOMIC DNA]</scope>
</reference>
<evidence type="ECO:0000313" key="3">
    <source>
        <dbReference type="Proteomes" id="UP000228996"/>
    </source>
</evidence>
<organism evidence="2 3">
    <name type="scientific">Candidatus Shapirobacteria bacterium CG08_land_8_20_14_0_20_39_18</name>
    <dbReference type="NCBI Taxonomy" id="1974883"/>
    <lineage>
        <taxon>Bacteria</taxon>
        <taxon>Candidatus Shapironibacteriota</taxon>
    </lineage>
</organism>
<evidence type="ECO:0000256" key="1">
    <source>
        <dbReference type="SAM" id="Phobius"/>
    </source>
</evidence>
<keyword evidence="1" id="KW-1133">Transmembrane helix</keyword>
<evidence type="ECO:0000313" key="2">
    <source>
        <dbReference type="EMBL" id="PIU03675.1"/>
    </source>
</evidence>
<keyword evidence="1" id="KW-0472">Membrane</keyword>
<name>A0A2M6XDC1_9BACT</name>
<dbReference type="AlphaFoldDB" id="A0A2M6XDC1"/>
<comment type="caution">
    <text evidence="2">The sequence shown here is derived from an EMBL/GenBank/DDBJ whole genome shotgun (WGS) entry which is preliminary data.</text>
</comment>
<protein>
    <submittedName>
        <fullName evidence="2">Uncharacterized protein</fullName>
    </submittedName>
</protein>
<sequence>MDKIIKEKFYKLLNFLTVSVFVVAALVYLIPNINQTIQVGQIDNDQRFYCDAGKVKYPCQAIKMLEGKTGNIFNTYEWGGYLIWKLPKMKVFVDGRMPAWKDDFGRYPYAVFLAILQT</sequence>
<dbReference type="EMBL" id="PEYO01000011">
    <property type="protein sequence ID" value="PIU03675.1"/>
    <property type="molecule type" value="Genomic_DNA"/>
</dbReference>
<accession>A0A2M6XDC1</accession>
<keyword evidence="1" id="KW-0812">Transmembrane</keyword>
<gene>
    <name evidence="2" type="ORF">COT44_01965</name>
</gene>